<dbReference type="Pfam" id="PF01467">
    <property type="entry name" value="CTP_transf_like"/>
    <property type="match status" value="1"/>
</dbReference>
<proteinExistence type="predicted"/>
<protein>
    <recommendedName>
        <fullName evidence="1">Cytidyltransferase-like domain-containing protein</fullName>
    </recommendedName>
</protein>
<gene>
    <name evidence="2" type="ORF">CXQ85_004852</name>
</gene>
<dbReference type="PANTHER" id="PTHR10695:SF46">
    <property type="entry name" value="BIFUNCTIONAL COENZYME A SYNTHASE-RELATED"/>
    <property type="match status" value="1"/>
</dbReference>
<feature type="domain" description="Cytidyltransferase-like" evidence="1">
    <location>
        <begin position="133"/>
        <end position="277"/>
    </location>
</feature>
<dbReference type="RefSeq" id="XP_025343122.1">
    <property type="nucleotide sequence ID" value="XM_025488460.1"/>
</dbReference>
<evidence type="ECO:0000313" key="2">
    <source>
        <dbReference type="EMBL" id="PVH22182.1"/>
    </source>
</evidence>
<dbReference type="SUPFAM" id="SSF52374">
    <property type="entry name" value="Nucleotidylyl transferase"/>
    <property type="match status" value="1"/>
</dbReference>
<name>A0A2V1AWJ8_9ASCO</name>
<accession>A0A2V1AWJ8</accession>
<dbReference type="GeneID" id="37010182"/>
<dbReference type="GO" id="GO:0004140">
    <property type="term" value="F:dephospho-CoA kinase activity"/>
    <property type="evidence" value="ECO:0007669"/>
    <property type="project" value="TreeGrafter"/>
</dbReference>
<comment type="caution">
    <text evidence="2">The sequence shown here is derived from an EMBL/GenBank/DDBJ whole genome shotgun (WGS) entry which is preliminary data.</text>
</comment>
<dbReference type="PANTHER" id="PTHR10695">
    <property type="entry name" value="DEPHOSPHO-COA KINASE-RELATED"/>
    <property type="match status" value="1"/>
</dbReference>
<dbReference type="InterPro" id="IPR014729">
    <property type="entry name" value="Rossmann-like_a/b/a_fold"/>
</dbReference>
<dbReference type="Proteomes" id="UP000244309">
    <property type="component" value="Unassembled WGS sequence"/>
</dbReference>
<evidence type="ECO:0000259" key="1">
    <source>
        <dbReference type="Pfam" id="PF01467"/>
    </source>
</evidence>
<dbReference type="STRING" id="45357.A0A2V1AWJ8"/>
<dbReference type="OrthoDB" id="330671at2759"/>
<reference evidence="2 3" key="1">
    <citation type="submission" date="2017-12" db="EMBL/GenBank/DDBJ databases">
        <title>Genome Sequence of a Multidrug-Resistant Candida haemulonii Isolate from a Patient with Chronic Leg Ulcers in Israel.</title>
        <authorList>
            <person name="Chow N.A."/>
            <person name="Gade L."/>
            <person name="Batra D."/>
            <person name="Rowe L.A."/>
            <person name="Ben-Ami R."/>
            <person name="Loparev V.N."/>
            <person name="Litvintseva A.P."/>
        </authorList>
    </citation>
    <scope>NUCLEOTIDE SEQUENCE [LARGE SCALE GENOMIC DNA]</scope>
    <source>
        <strain evidence="2 3">B11899</strain>
    </source>
</reference>
<dbReference type="VEuPathDB" id="FungiDB:CXQ85_004852"/>
<dbReference type="InterPro" id="IPR004821">
    <property type="entry name" value="Cyt_trans-like"/>
</dbReference>
<sequence length="290" mass="32347">MAFSTVLVVKDPARNDYARFFEAVFTHIPASLPGIDVLVLSPVKQTKELNYVLARLYDQLRGYANKREFSFKFEITVLLESPRDDWDVAFVPSSEAGDVDVADKVIPLEGDITRVEPPSFESFGSRQFSVSAVGGTFDHLHDGHKILLSAAGFVTSKHLIVGVTGPQMLLKKKYAEVMEPIGQRIKAVTKFLQQILPPSVTFAIYQIDDVCGPTGFVKDIDALIISEETRKGADFVNDYRQKQDFPVLEVVSVDVLGATGKEDENWEGKISSTGVREEEVKRLAKRQKRH</sequence>
<keyword evidence="3" id="KW-1185">Reference proteome</keyword>
<organism evidence="2 3">
    <name type="scientific">Candidozyma haemuli</name>
    <dbReference type="NCBI Taxonomy" id="45357"/>
    <lineage>
        <taxon>Eukaryota</taxon>
        <taxon>Fungi</taxon>
        <taxon>Dikarya</taxon>
        <taxon>Ascomycota</taxon>
        <taxon>Saccharomycotina</taxon>
        <taxon>Pichiomycetes</taxon>
        <taxon>Metschnikowiaceae</taxon>
        <taxon>Candidozyma</taxon>
    </lineage>
</organism>
<dbReference type="NCBIfam" id="NF001985">
    <property type="entry name" value="PRK00777.1"/>
    <property type="match status" value="1"/>
</dbReference>
<dbReference type="AlphaFoldDB" id="A0A2V1AWJ8"/>
<evidence type="ECO:0000313" key="3">
    <source>
        <dbReference type="Proteomes" id="UP000244309"/>
    </source>
</evidence>
<dbReference type="Gene3D" id="3.40.50.620">
    <property type="entry name" value="HUPs"/>
    <property type="match status" value="1"/>
</dbReference>
<dbReference type="EMBL" id="PKFO01000006">
    <property type="protein sequence ID" value="PVH22182.1"/>
    <property type="molecule type" value="Genomic_DNA"/>
</dbReference>
<dbReference type="GO" id="GO:0015937">
    <property type="term" value="P:coenzyme A biosynthetic process"/>
    <property type="evidence" value="ECO:0007669"/>
    <property type="project" value="TreeGrafter"/>
</dbReference>